<gene>
    <name evidence="3" type="ORF">DQ384_02975</name>
</gene>
<dbReference type="Proteomes" id="UP000253094">
    <property type="component" value="Unassembled WGS sequence"/>
</dbReference>
<evidence type="ECO:0000313" key="3">
    <source>
        <dbReference type="EMBL" id="RCG32483.1"/>
    </source>
</evidence>
<evidence type="ECO:0000256" key="1">
    <source>
        <dbReference type="SAM" id="MobiDB-lite"/>
    </source>
</evidence>
<dbReference type="CDD" id="cd00093">
    <property type="entry name" value="HTH_XRE"/>
    <property type="match status" value="1"/>
</dbReference>
<dbReference type="EMBL" id="QOIL01000002">
    <property type="protein sequence ID" value="RCG32483.1"/>
    <property type="molecule type" value="Genomic_DNA"/>
</dbReference>
<dbReference type="SMART" id="SM00530">
    <property type="entry name" value="HTH_XRE"/>
    <property type="match status" value="1"/>
</dbReference>
<feature type="region of interest" description="Disordered" evidence="1">
    <location>
        <begin position="1"/>
        <end position="20"/>
    </location>
</feature>
<dbReference type="AlphaFoldDB" id="A0A367FQ13"/>
<reference evidence="3 4" key="1">
    <citation type="submission" date="2018-06" db="EMBL/GenBank/DDBJ databases">
        <title>Sphaerisporangium craniellae sp. nov., isolated from a marine sponge in the South China Sea.</title>
        <authorList>
            <person name="Li L."/>
        </authorList>
    </citation>
    <scope>NUCLEOTIDE SEQUENCE [LARGE SCALE GENOMIC DNA]</scope>
    <source>
        <strain evidence="3 4">CCTCC AA 208026</strain>
    </source>
</reference>
<dbReference type="PROSITE" id="PS50943">
    <property type="entry name" value="HTH_CROC1"/>
    <property type="match status" value="1"/>
</dbReference>
<protein>
    <submittedName>
        <fullName evidence="3">XRE family transcriptional regulator</fullName>
    </submittedName>
</protein>
<keyword evidence="4" id="KW-1185">Reference proteome</keyword>
<dbReference type="Gene3D" id="1.10.260.40">
    <property type="entry name" value="lambda repressor-like DNA-binding domains"/>
    <property type="match status" value="1"/>
</dbReference>
<comment type="caution">
    <text evidence="3">The sequence shown here is derived from an EMBL/GenBank/DDBJ whole genome shotgun (WGS) entry which is preliminary data.</text>
</comment>
<proteinExistence type="predicted"/>
<dbReference type="SUPFAM" id="SSF47413">
    <property type="entry name" value="lambda repressor-like DNA-binding domains"/>
    <property type="match status" value="1"/>
</dbReference>
<dbReference type="Pfam" id="PF19054">
    <property type="entry name" value="DUF5753"/>
    <property type="match status" value="1"/>
</dbReference>
<evidence type="ECO:0000313" key="4">
    <source>
        <dbReference type="Proteomes" id="UP000253094"/>
    </source>
</evidence>
<sequence length="286" mass="32458">MGASVRPNARRGSVSKPVEVNPEESPRALFAYELRRYRVEAGLKQSELAERIGYTTSMVGMIETARRSPAKRFAELCDRALGLDGVMTRLCAIARWETVPEHFRDWMEVEQDATVLRSWDPLLIPGLFQIEEYARRVIEGEPGLTSEQRDQHVASRLRRKSILTREKPPVVISLIDESVLHRPLGGREAMRKQLDYLLELSQSPKVTIQVVPYSAESTSGMLSAFTLAELQGSPHIVYVESSARGQVLDDRATLMQITARYEAIRAEAHARYLSLQLIEDVRKQWI</sequence>
<dbReference type="InterPro" id="IPR010982">
    <property type="entry name" value="Lambda_DNA-bd_dom_sf"/>
</dbReference>
<dbReference type="OrthoDB" id="3466567at2"/>
<dbReference type="InterPro" id="IPR001387">
    <property type="entry name" value="Cro/C1-type_HTH"/>
</dbReference>
<feature type="domain" description="HTH cro/C1-type" evidence="2">
    <location>
        <begin position="34"/>
        <end position="86"/>
    </location>
</feature>
<organism evidence="3 4">
    <name type="scientific">Sphaerisporangium album</name>
    <dbReference type="NCBI Taxonomy" id="509200"/>
    <lineage>
        <taxon>Bacteria</taxon>
        <taxon>Bacillati</taxon>
        <taxon>Actinomycetota</taxon>
        <taxon>Actinomycetes</taxon>
        <taxon>Streptosporangiales</taxon>
        <taxon>Streptosporangiaceae</taxon>
        <taxon>Sphaerisporangium</taxon>
    </lineage>
</organism>
<dbReference type="Pfam" id="PF13560">
    <property type="entry name" value="HTH_31"/>
    <property type="match status" value="1"/>
</dbReference>
<dbReference type="GO" id="GO:0003677">
    <property type="term" value="F:DNA binding"/>
    <property type="evidence" value="ECO:0007669"/>
    <property type="project" value="InterPro"/>
</dbReference>
<evidence type="ECO:0000259" key="2">
    <source>
        <dbReference type="PROSITE" id="PS50943"/>
    </source>
</evidence>
<dbReference type="InterPro" id="IPR043917">
    <property type="entry name" value="DUF5753"/>
</dbReference>
<accession>A0A367FQ13</accession>
<name>A0A367FQ13_9ACTN</name>